<proteinExistence type="predicted"/>
<gene>
    <name evidence="1" type="ORF">METZ01_LOCUS305988</name>
</gene>
<evidence type="ECO:0000313" key="1">
    <source>
        <dbReference type="EMBL" id="SVC53134.1"/>
    </source>
</evidence>
<name>A0A382MW05_9ZZZZ</name>
<protein>
    <submittedName>
        <fullName evidence="1">Uncharacterized protein</fullName>
    </submittedName>
</protein>
<reference evidence="1" key="1">
    <citation type="submission" date="2018-05" db="EMBL/GenBank/DDBJ databases">
        <authorList>
            <person name="Lanie J.A."/>
            <person name="Ng W.-L."/>
            <person name="Kazmierczak K.M."/>
            <person name="Andrzejewski T.M."/>
            <person name="Davidsen T.M."/>
            <person name="Wayne K.J."/>
            <person name="Tettelin H."/>
            <person name="Glass J.I."/>
            <person name="Rusch D."/>
            <person name="Podicherti R."/>
            <person name="Tsui H.-C.T."/>
            <person name="Winkler M.E."/>
        </authorList>
    </citation>
    <scope>NUCLEOTIDE SEQUENCE</scope>
</reference>
<feature type="non-terminal residue" evidence="1">
    <location>
        <position position="1"/>
    </location>
</feature>
<dbReference type="EMBL" id="UINC01096335">
    <property type="protein sequence ID" value="SVC53134.1"/>
    <property type="molecule type" value="Genomic_DNA"/>
</dbReference>
<sequence>VTLSDAEQGAQVVVYSESGSRWRLGRGNRWRH</sequence>
<accession>A0A382MW05</accession>
<dbReference type="AlphaFoldDB" id="A0A382MW05"/>
<organism evidence="1">
    <name type="scientific">marine metagenome</name>
    <dbReference type="NCBI Taxonomy" id="408172"/>
    <lineage>
        <taxon>unclassified sequences</taxon>
        <taxon>metagenomes</taxon>
        <taxon>ecological metagenomes</taxon>
    </lineage>
</organism>